<gene>
    <name evidence="2" type="ORF">PaecuDRAFT_0200</name>
</gene>
<dbReference type="GO" id="GO:0016747">
    <property type="term" value="F:acyltransferase activity, transferring groups other than amino-acyl groups"/>
    <property type="evidence" value="ECO:0007669"/>
    <property type="project" value="InterPro"/>
</dbReference>
<dbReference type="RefSeq" id="WP_006036218.1">
    <property type="nucleotide sequence ID" value="NZ_AEDD01000001.1"/>
</dbReference>
<evidence type="ECO:0000259" key="1">
    <source>
        <dbReference type="PROSITE" id="PS51186"/>
    </source>
</evidence>
<dbReference type="Pfam" id="PF13508">
    <property type="entry name" value="Acetyltransf_7"/>
    <property type="match status" value="1"/>
</dbReference>
<organism evidence="2 3">
    <name type="scientific">Paenibacillus curdlanolyticus YK9</name>
    <dbReference type="NCBI Taxonomy" id="717606"/>
    <lineage>
        <taxon>Bacteria</taxon>
        <taxon>Bacillati</taxon>
        <taxon>Bacillota</taxon>
        <taxon>Bacilli</taxon>
        <taxon>Bacillales</taxon>
        <taxon>Paenibacillaceae</taxon>
        <taxon>Paenibacillus</taxon>
    </lineage>
</organism>
<dbReference type="AlphaFoldDB" id="E0I325"/>
<dbReference type="PANTHER" id="PTHR43233">
    <property type="entry name" value="FAMILY N-ACETYLTRANSFERASE, PUTATIVE (AFU_ORTHOLOGUE AFUA_6G03350)-RELATED"/>
    <property type="match status" value="1"/>
</dbReference>
<dbReference type="InterPro" id="IPR053144">
    <property type="entry name" value="Acetyltransferase_Butenolide"/>
</dbReference>
<evidence type="ECO:0000313" key="3">
    <source>
        <dbReference type="Proteomes" id="UP000005387"/>
    </source>
</evidence>
<dbReference type="InterPro" id="IPR016181">
    <property type="entry name" value="Acyl_CoA_acyltransferase"/>
</dbReference>
<dbReference type="STRING" id="717606.PaecuDRAFT_0200"/>
<dbReference type="InterPro" id="IPR000182">
    <property type="entry name" value="GNAT_dom"/>
</dbReference>
<dbReference type="Gene3D" id="3.40.630.30">
    <property type="match status" value="1"/>
</dbReference>
<feature type="domain" description="N-acetyltransferase" evidence="1">
    <location>
        <begin position="9"/>
        <end position="141"/>
    </location>
</feature>
<accession>E0I325</accession>
<evidence type="ECO:0000313" key="2">
    <source>
        <dbReference type="EMBL" id="EFM12689.1"/>
    </source>
</evidence>
<sequence>MQVAYLDYVITDNKTKLDIEVVSDLLSRSYWANERSRERIVKSIEGSVCYSVLHHDKQIGFARVVTDGATMYYLADVFISEDYRGEGIGKKLVEVIVNQQDYEGLTGILGTLDAHSLYEQYGFEREPERFMRRAAQEHSER</sequence>
<proteinExistence type="predicted"/>
<dbReference type="OrthoDB" id="3216107at2"/>
<dbReference type="PROSITE" id="PS51186">
    <property type="entry name" value="GNAT"/>
    <property type="match status" value="1"/>
</dbReference>
<keyword evidence="3" id="KW-1185">Reference proteome</keyword>
<dbReference type="Proteomes" id="UP000005387">
    <property type="component" value="Unassembled WGS sequence"/>
</dbReference>
<protein>
    <submittedName>
        <fullName evidence="2">GCN5-related N-acetyltransferase</fullName>
    </submittedName>
</protein>
<keyword evidence="2" id="KW-0808">Transferase</keyword>
<dbReference type="CDD" id="cd04301">
    <property type="entry name" value="NAT_SF"/>
    <property type="match status" value="1"/>
</dbReference>
<name>E0I325_9BACL</name>
<dbReference type="eggNOG" id="COG0456">
    <property type="taxonomic scope" value="Bacteria"/>
</dbReference>
<reference evidence="2 3" key="1">
    <citation type="submission" date="2010-07" db="EMBL/GenBank/DDBJ databases">
        <title>The draft genome of Paenibacillus curdlanolyticus YK9.</title>
        <authorList>
            <consortium name="US DOE Joint Genome Institute (JGI-PGF)"/>
            <person name="Lucas S."/>
            <person name="Copeland A."/>
            <person name="Lapidus A."/>
            <person name="Cheng J.-F."/>
            <person name="Bruce D."/>
            <person name="Goodwin L."/>
            <person name="Pitluck S."/>
            <person name="Land M.L."/>
            <person name="Hauser L."/>
            <person name="Chang Y.-J."/>
            <person name="Jeffries C."/>
            <person name="Anderson I.J."/>
            <person name="Johnson E."/>
            <person name="Loganathan U."/>
            <person name="Mulhopadhyay B."/>
            <person name="Kyrpides N."/>
            <person name="Woyke T.J."/>
        </authorList>
    </citation>
    <scope>NUCLEOTIDE SEQUENCE [LARGE SCALE GENOMIC DNA]</scope>
    <source>
        <strain evidence="2 3">YK9</strain>
    </source>
</reference>
<dbReference type="PANTHER" id="PTHR43233:SF1">
    <property type="entry name" value="FAMILY N-ACETYLTRANSFERASE, PUTATIVE (AFU_ORTHOLOGUE AFUA_6G03350)-RELATED"/>
    <property type="match status" value="1"/>
</dbReference>
<dbReference type="EMBL" id="AEDD01000001">
    <property type="protein sequence ID" value="EFM12689.1"/>
    <property type="molecule type" value="Genomic_DNA"/>
</dbReference>
<dbReference type="SUPFAM" id="SSF55729">
    <property type="entry name" value="Acyl-CoA N-acyltransferases (Nat)"/>
    <property type="match status" value="1"/>
</dbReference>